<evidence type="ECO:0000313" key="9">
    <source>
        <dbReference type="Proteomes" id="UP001578633"/>
    </source>
</evidence>
<dbReference type="InterPro" id="IPR000073">
    <property type="entry name" value="AB_hydrolase_1"/>
</dbReference>
<evidence type="ECO:0000256" key="1">
    <source>
        <dbReference type="ARBA" id="ARBA00004275"/>
    </source>
</evidence>
<keyword evidence="5" id="KW-0576">Peroxisome</keyword>
<gene>
    <name evidence="8" type="ORF">ACET3X_008625</name>
</gene>
<dbReference type="InterPro" id="IPR050266">
    <property type="entry name" value="AB_hydrolase_sf"/>
</dbReference>
<evidence type="ECO:0000256" key="6">
    <source>
        <dbReference type="SAM" id="SignalP"/>
    </source>
</evidence>
<keyword evidence="9" id="KW-1185">Reference proteome</keyword>
<keyword evidence="4" id="KW-0843">Virulence</keyword>
<comment type="similarity">
    <text evidence="2">Belongs to the AB hydrolase superfamily. AKT2 hydrolase family.</text>
</comment>
<feature type="domain" description="AB hydrolase-1" evidence="7">
    <location>
        <begin position="89"/>
        <end position="327"/>
    </location>
</feature>
<evidence type="ECO:0000256" key="4">
    <source>
        <dbReference type="ARBA" id="ARBA00023026"/>
    </source>
</evidence>
<proteinExistence type="inferred from homology"/>
<dbReference type="SUPFAM" id="SSF53474">
    <property type="entry name" value="alpha/beta-Hydrolases"/>
    <property type="match status" value="1"/>
</dbReference>
<dbReference type="GeneID" id="96088947"/>
<accession>A0ABR3UAY4</accession>
<dbReference type="Pfam" id="PF12697">
    <property type="entry name" value="Abhydrolase_6"/>
    <property type="match status" value="1"/>
</dbReference>
<dbReference type="RefSeq" id="XP_069304227.1">
    <property type="nucleotide sequence ID" value="XM_069454819.1"/>
</dbReference>
<evidence type="ECO:0000256" key="3">
    <source>
        <dbReference type="ARBA" id="ARBA00022801"/>
    </source>
</evidence>
<dbReference type="InterPro" id="IPR029058">
    <property type="entry name" value="AB_hydrolase_fold"/>
</dbReference>
<dbReference type="Gene3D" id="3.40.50.1820">
    <property type="entry name" value="alpha/beta hydrolase"/>
    <property type="match status" value="1"/>
</dbReference>
<dbReference type="PANTHER" id="PTHR43798">
    <property type="entry name" value="MONOACYLGLYCEROL LIPASE"/>
    <property type="match status" value="1"/>
</dbReference>
<comment type="subcellular location">
    <subcellularLocation>
        <location evidence="1">Peroxisome</location>
    </subcellularLocation>
</comment>
<reference evidence="8 9" key="1">
    <citation type="submission" date="2024-09" db="EMBL/GenBank/DDBJ databases">
        <title>T2T genomes of carrot and Alternaria dauci and their utility for understanding host-pathogen interaction during carrot leaf blight disease.</title>
        <authorList>
            <person name="Liu W."/>
            <person name="Xu S."/>
            <person name="Ou C."/>
            <person name="Liu X."/>
            <person name="Zhuang F."/>
            <person name="Deng X.W."/>
        </authorList>
    </citation>
    <scope>NUCLEOTIDE SEQUENCE [LARGE SCALE GENOMIC DNA]</scope>
    <source>
        <strain evidence="8 9">A2016</strain>
    </source>
</reference>
<dbReference type="PANTHER" id="PTHR43798:SF31">
    <property type="entry name" value="AB HYDROLASE SUPERFAMILY PROTEIN YCLE"/>
    <property type="match status" value="1"/>
</dbReference>
<name>A0ABR3UAY4_9PLEO</name>
<evidence type="ECO:0000259" key="7">
    <source>
        <dbReference type="Pfam" id="PF12697"/>
    </source>
</evidence>
<evidence type="ECO:0000313" key="8">
    <source>
        <dbReference type="EMBL" id="KAL1793643.1"/>
    </source>
</evidence>
<keyword evidence="3" id="KW-0378">Hydrolase</keyword>
<organism evidence="8 9">
    <name type="scientific">Alternaria dauci</name>
    <dbReference type="NCBI Taxonomy" id="48095"/>
    <lineage>
        <taxon>Eukaryota</taxon>
        <taxon>Fungi</taxon>
        <taxon>Dikarya</taxon>
        <taxon>Ascomycota</taxon>
        <taxon>Pezizomycotina</taxon>
        <taxon>Dothideomycetes</taxon>
        <taxon>Pleosporomycetidae</taxon>
        <taxon>Pleosporales</taxon>
        <taxon>Pleosporineae</taxon>
        <taxon>Pleosporaceae</taxon>
        <taxon>Alternaria</taxon>
        <taxon>Alternaria sect. Porri</taxon>
    </lineage>
</organism>
<keyword evidence="6" id="KW-0732">Signal</keyword>
<feature type="signal peptide" evidence="6">
    <location>
        <begin position="1"/>
        <end position="19"/>
    </location>
</feature>
<feature type="chain" id="PRO_5047011732" description="AB hydrolase-1 domain-containing protein" evidence="6">
    <location>
        <begin position="20"/>
        <end position="349"/>
    </location>
</feature>
<dbReference type="Proteomes" id="UP001578633">
    <property type="component" value="Chromosome 8"/>
</dbReference>
<dbReference type="EMBL" id="JBHGVX010000008">
    <property type="protein sequence ID" value="KAL1793643.1"/>
    <property type="molecule type" value="Genomic_DNA"/>
</dbReference>
<protein>
    <recommendedName>
        <fullName evidence="7">AB hydrolase-1 domain-containing protein</fullName>
    </recommendedName>
</protein>
<evidence type="ECO:0000256" key="2">
    <source>
        <dbReference type="ARBA" id="ARBA00005668"/>
    </source>
</evidence>
<evidence type="ECO:0000256" key="5">
    <source>
        <dbReference type="ARBA" id="ARBA00023140"/>
    </source>
</evidence>
<comment type="caution">
    <text evidence="8">The sequence shown here is derived from an EMBL/GenBank/DDBJ whole genome shotgun (WGS) entry which is preliminary data.</text>
</comment>
<sequence>MKLAYSCLITLANILAASAEDELTSQCLTPTVGDQGAEGNNTIASEAQMCSPGHSVQNDTEAWNQTGGFYYTNNGVNLFYTIEGSGDPIVLIHGWTCDQSDWMFQVPFLLDNGFQVITIDQRGHGRSSAPEPAIYSQDSPYSYDPVTLADDAAALLEYLRVGNGTERGAAIVMGHSLGGVVASELAFRNPRLVKALVLVDSAYYTPVSEGALAIEMLKNSPAATASEIAGTIIDSIESTVTQRPPWMRVWRMHRVWGMSGYIVTAVLEQLSDFLGQWNSTAEYRTERKGVPKLVTVAAQSSADFEREVGLAEEDRVEVLGGGHWHFQINATRFNSIVEEWFTVRGYIEG</sequence>